<dbReference type="Proteomes" id="UP001174909">
    <property type="component" value="Unassembled WGS sequence"/>
</dbReference>
<protein>
    <submittedName>
        <fullName evidence="2">Uncharacterized protein</fullName>
    </submittedName>
</protein>
<organism evidence="2 3">
    <name type="scientific">Geodia barretti</name>
    <name type="common">Barrett's horny sponge</name>
    <dbReference type="NCBI Taxonomy" id="519541"/>
    <lineage>
        <taxon>Eukaryota</taxon>
        <taxon>Metazoa</taxon>
        <taxon>Porifera</taxon>
        <taxon>Demospongiae</taxon>
        <taxon>Heteroscleromorpha</taxon>
        <taxon>Tetractinellida</taxon>
        <taxon>Astrophorina</taxon>
        <taxon>Geodiidae</taxon>
        <taxon>Geodia</taxon>
    </lineage>
</organism>
<dbReference type="AlphaFoldDB" id="A0AA35SR45"/>
<comment type="caution">
    <text evidence="2">The sequence shown here is derived from an EMBL/GenBank/DDBJ whole genome shotgun (WGS) entry which is preliminary data.</text>
</comment>
<sequence>MGKKTLAVEDGEKPVAGTSEKAKTTEAHPLLKEPSREMMFRHAYRPPPFPPHPHNGHPALEGGNMYSYPSPHHMYPPHMYGVPPGYGMRPHPSNYRPHPPYNEQGFPHYQSPGHDQGVTEGNTGDKQGIPPTQRPRARGVPPGYLSQREGFPPMYGPRPEHHEMGAPPNEQGLPPGYGAWPRHHSFPPPMDPGMMSSEARERWKMGQSASHYQHMHPHQVLFINLTPTFEFKVASFSLQYMHYTYRSPTGQSSPHPPISSHSTPQKRSLDQSATDNSPSSAPAPPSKKAKAMT</sequence>
<evidence type="ECO:0000313" key="2">
    <source>
        <dbReference type="EMBL" id="CAI8034139.1"/>
    </source>
</evidence>
<reference evidence="2" key="1">
    <citation type="submission" date="2023-03" db="EMBL/GenBank/DDBJ databases">
        <authorList>
            <person name="Steffen K."/>
            <person name="Cardenas P."/>
        </authorList>
    </citation>
    <scope>NUCLEOTIDE SEQUENCE</scope>
</reference>
<accession>A0AA35SR45</accession>
<dbReference type="EMBL" id="CASHTH010002713">
    <property type="protein sequence ID" value="CAI8034139.1"/>
    <property type="molecule type" value="Genomic_DNA"/>
</dbReference>
<proteinExistence type="predicted"/>
<feature type="compositionally biased region" description="Basic and acidic residues" evidence="1">
    <location>
        <begin position="1"/>
        <end position="13"/>
    </location>
</feature>
<gene>
    <name evidence="2" type="ORF">GBAR_LOCUS19262</name>
</gene>
<feature type="region of interest" description="Disordered" evidence="1">
    <location>
        <begin position="103"/>
        <end position="177"/>
    </location>
</feature>
<feature type="region of interest" description="Disordered" evidence="1">
    <location>
        <begin position="1"/>
        <end position="26"/>
    </location>
</feature>
<evidence type="ECO:0000256" key="1">
    <source>
        <dbReference type="SAM" id="MobiDB-lite"/>
    </source>
</evidence>
<feature type="region of interest" description="Disordered" evidence="1">
    <location>
        <begin position="247"/>
        <end position="293"/>
    </location>
</feature>
<evidence type="ECO:0000313" key="3">
    <source>
        <dbReference type="Proteomes" id="UP001174909"/>
    </source>
</evidence>
<keyword evidence="3" id="KW-1185">Reference proteome</keyword>
<name>A0AA35SR45_GEOBA</name>